<dbReference type="RefSeq" id="WP_185672645.1">
    <property type="nucleotide sequence ID" value="NZ_JACJVP010000055.1"/>
</dbReference>
<gene>
    <name evidence="4" type="ORF">H7C19_29300</name>
</gene>
<keyword evidence="3" id="KW-0472">Membrane</keyword>
<keyword evidence="5" id="KW-1185">Reference proteome</keyword>
<feature type="compositionally biased region" description="Basic and acidic residues" evidence="2">
    <location>
        <begin position="249"/>
        <end position="266"/>
    </location>
</feature>
<evidence type="ECO:0000313" key="5">
    <source>
        <dbReference type="Proteomes" id="UP000547209"/>
    </source>
</evidence>
<proteinExistence type="predicted"/>
<feature type="compositionally biased region" description="Polar residues" evidence="2">
    <location>
        <begin position="269"/>
        <end position="278"/>
    </location>
</feature>
<reference evidence="4 5" key="1">
    <citation type="submission" date="2020-08" db="EMBL/GenBank/DDBJ databases">
        <title>Cohnella phylogeny.</title>
        <authorList>
            <person name="Dunlap C."/>
        </authorList>
    </citation>
    <scope>NUCLEOTIDE SEQUENCE [LARGE SCALE GENOMIC DNA]</scope>
    <source>
        <strain evidence="4 5">DSM 28246</strain>
    </source>
</reference>
<feature type="transmembrane region" description="Helical" evidence="3">
    <location>
        <begin position="21"/>
        <end position="42"/>
    </location>
</feature>
<dbReference type="EMBL" id="JACJVP010000055">
    <property type="protein sequence ID" value="MBB6674783.1"/>
    <property type="molecule type" value="Genomic_DNA"/>
</dbReference>
<feature type="region of interest" description="Disordered" evidence="2">
    <location>
        <begin position="249"/>
        <end position="286"/>
    </location>
</feature>
<protein>
    <submittedName>
        <fullName evidence="4">Uncharacterized protein</fullName>
    </submittedName>
</protein>
<accession>A0A7X0VIQ2</accession>
<keyword evidence="3" id="KW-1133">Transmembrane helix</keyword>
<evidence type="ECO:0000256" key="3">
    <source>
        <dbReference type="SAM" id="Phobius"/>
    </source>
</evidence>
<comment type="caution">
    <text evidence="4">The sequence shown here is derived from an EMBL/GenBank/DDBJ whole genome shotgun (WGS) entry which is preliminary data.</text>
</comment>
<name>A0A7X0VIQ2_9BACL</name>
<dbReference type="Proteomes" id="UP000547209">
    <property type="component" value="Unassembled WGS sequence"/>
</dbReference>
<keyword evidence="1" id="KW-0175">Coiled coil</keyword>
<evidence type="ECO:0000256" key="2">
    <source>
        <dbReference type="SAM" id="MobiDB-lite"/>
    </source>
</evidence>
<organism evidence="4 5">
    <name type="scientific">Cohnella nanjingensis</name>
    <dbReference type="NCBI Taxonomy" id="1387779"/>
    <lineage>
        <taxon>Bacteria</taxon>
        <taxon>Bacillati</taxon>
        <taxon>Bacillota</taxon>
        <taxon>Bacilli</taxon>
        <taxon>Bacillales</taxon>
        <taxon>Paenibacillaceae</taxon>
        <taxon>Cohnella</taxon>
    </lineage>
</organism>
<sequence>MAAANMKGRSRQRKYSRRTSGSVSIYFIAVTAAFVLLTGLLIDLARIAAFRKQSELSVKAGARSILSSYDPALYSRYGLFARGGDPGEEVFLRTLEGNREPEEEDVFRLLDTRWERTDVTESRPLGLHDVFRRQVLEEMKYKAPIDLTLEIASRFRGFSSVMKEAKGTVDALERMKQAYDRREEALDKAMSAQGAAGSGIVSAWNGKIPLPPVNLAGSRPAGRVQDIADAALMYDDYVAKRSEDAAREEARRQWERDEEERRRARESGGNAQAGQNETPPVRPDFSPRYSAEIAAYESGVTALAAHLSSASARASGDAERYLSLAQAALADAEDANAEMRRIASEAAAMATPVDEEAVVGGDQADALGEMRRTTAALALEESFFTDYGRELEAQRASAAQATGSADSFSRLLSAVPGSTGMGGALRNGAEDLQTKNAAYARSYGEGGIVVKQRAQTVKAHRASDEERKAYESQSRSAWSGVRSFLGTFSGLNGSPEAQAAFDKLDRAFRANGDWNQAEAEAIASAGVQAKPEEGRGQAMTDADGWLDALAASAVGGRDTVYFAEYTIGRFTRAEPAAVKAMLDGGDGTELMMPRGQQVEYVLYGMNNPSRNIAAAYGELFSFRLAIRTMEGLIECRSYGHPLVILAAATLYGIREAMSDMQLLLNKGTIPLSKYTKIDTYYVDYLRLFLLLHGSSAGQTSRRIAVIELETGISLKGAYTYVKGEGANSLRLWFLPGLIRLLGQAGEWGGTVKGGRYEATYAAEDAYQ</sequence>
<evidence type="ECO:0000256" key="1">
    <source>
        <dbReference type="SAM" id="Coils"/>
    </source>
</evidence>
<evidence type="ECO:0000313" key="4">
    <source>
        <dbReference type="EMBL" id="MBB6674783.1"/>
    </source>
</evidence>
<feature type="coiled-coil region" evidence="1">
    <location>
        <begin position="162"/>
        <end position="192"/>
    </location>
</feature>
<keyword evidence="3" id="KW-0812">Transmembrane</keyword>
<dbReference type="AlphaFoldDB" id="A0A7X0VIQ2"/>